<evidence type="ECO:0000259" key="3">
    <source>
        <dbReference type="Pfam" id="PF13192"/>
    </source>
</evidence>
<proteinExistence type="inferred from homology"/>
<evidence type="ECO:0000256" key="1">
    <source>
        <dbReference type="ARBA" id="ARBA00007787"/>
    </source>
</evidence>
<dbReference type="STRING" id="693661.Arcve_1244"/>
<keyword evidence="5" id="KW-1185">Reference proteome</keyword>
<dbReference type="SUPFAM" id="SSF52833">
    <property type="entry name" value="Thioredoxin-like"/>
    <property type="match status" value="1"/>
</dbReference>
<dbReference type="InterPro" id="IPR036249">
    <property type="entry name" value="Thioredoxin-like_sf"/>
</dbReference>
<dbReference type="Proteomes" id="UP000008136">
    <property type="component" value="Chromosome"/>
</dbReference>
<dbReference type="Pfam" id="PF13192">
    <property type="entry name" value="Thioredoxin_3"/>
    <property type="match status" value="1"/>
</dbReference>
<dbReference type="AlphaFoldDB" id="F2KMX5"/>
<reference evidence="4 5" key="1">
    <citation type="submission" date="2011-03" db="EMBL/GenBank/DDBJ databases">
        <title>The complete genome of Archaeoglobus veneficus SNP6.</title>
        <authorList>
            <consortium name="US DOE Joint Genome Institute (JGI-PGF)"/>
            <person name="Lucas S."/>
            <person name="Copeland A."/>
            <person name="Lapidus A."/>
            <person name="Bruce D."/>
            <person name="Goodwin L."/>
            <person name="Pitluck S."/>
            <person name="Kyrpides N."/>
            <person name="Mavromatis K."/>
            <person name="Pagani I."/>
            <person name="Ivanova N."/>
            <person name="Mikhailova N."/>
            <person name="Lu M."/>
            <person name="Detter J.C."/>
            <person name="Tapia R."/>
            <person name="Han C."/>
            <person name="Land M."/>
            <person name="Hauser L."/>
            <person name="Markowitz V."/>
            <person name="Cheng J.-F."/>
            <person name="Hugenholtz P."/>
            <person name="Woyke T."/>
            <person name="Wu D."/>
            <person name="Spring S."/>
            <person name="Brambilla E."/>
            <person name="Klenk H.-P."/>
            <person name="Eisen J.A."/>
        </authorList>
    </citation>
    <scope>NUCLEOTIDE SEQUENCE [LARGE SCALE GENOMIC DNA]</scope>
    <source>
        <strain>SNP6</strain>
    </source>
</reference>
<gene>
    <name evidence="4" type="ordered locus">Arcve_1244</name>
</gene>
<dbReference type="HOGENOM" id="CLU_090389_20_2_2"/>
<feature type="domain" description="Thioredoxin-like fold" evidence="3">
    <location>
        <begin position="3"/>
        <end position="80"/>
    </location>
</feature>
<dbReference type="KEGG" id="ave:Arcve_1244"/>
<evidence type="ECO:0000313" key="4">
    <source>
        <dbReference type="EMBL" id="AEA47251.1"/>
    </source>
</evidence>
<sequence length="81" mass="9035">MAEIKLLTSPTCPYCPKAREVLKKLTEKRKDVVVLELSVTTDEGMKEALRFGIKSVPAIIVNDEYVFVGVPALEELENVID</sequence>
<dbReference type="PROSITE" id="PS51354">
    <property type="entry name" value="GLUTAREDOXIN_2"/>
    <property type="match status" value="1"/>
</dbReference>
<name>F2KMX5_ARCVS</name>
<protein>
    <submittedName>
        <fullName evidence="4">Glutaredoxin</fullName>
    </submittedName>
</protein>
<evidence type="ECO:0000313" key="5">
    <source>
        <dbReference type="Proteomes" id="UP000008136"/>
    </source>
</evidence>
<dbReference type="GeneID" id="10394364"/>
<dbReference type="eggNOG" id="arCOG01218">
    <property type="taxonomic scope" value="Archaea"/>
</dbReference>
<organism evidence="4 5">
    <name type="scientific">Archaeoglobus veneficus (strain DSM 11195 / SNP6)</name>
    <dbReference type="NCBI Taxonomy" id="693661"/>
    <lineage>
        <taxon>Archaea</taxon>
        <taxon>Methanobacteriati</taxon>
        <taxon>Methanobacteriota</taxon>
        <taxon>Archaeoglobi</taxon>
        <taxon>Archaeoglobales</taxon>
        <taxon>Archaeoglobaceae</taxon>
        <taxon>Archaeoglobus</taxon>
    </lineage>
</organism>
<dbReference type="OrthoDB" id="35385at2157"/>
<dbReference type="EMBL" id="CP002588">
    <property type="protein sequence ID" value="AEA47251.1"/>
    <property type="molecule type" value="Genomic_DNA"/>
</dbReference>
<keyword evidence="2" id="KW-0249">Electron transport</keyword>
<dbReference type="Gene3D" id="3.40.30.10">
    <property type="entry name" value="Glutaredoxin"/>
    <property type="match status" value="1"/>
</dbReference>
<accession>F2KMX5</accession>
<comment type="similarity">
    <text evidence="1">Belongs to the glutaredoxin family.</text>
</comment>
<keyword evidence="2" id="KW-0813">Transport</keyword>
<dbReference type="RefSeq" id="WP_013683913.1">
    <property type="nucleotide sequence ID" value="NC_015320.1"/>
</dbReference>
<dbReference type="InterPro" id="IPR012336">
    <property type="entry name" value="Thioredoxin-like_fold"/>
</dbReference>
<evidence type="ECO:0000256" key="2">
    <source>
        <dbReference type="ARBA" id="ARBA00022982"/>
    </source>
</evidence>